<accession>J3PIH6</accession>
<proteinExistence type="predicted"/>
<gene>
    <name evidence="2" type="primary">20353762</name>
    <name evidence="1" type="ORF">GGTG_13304</name>
</gene>
<name>J3PIH6_GAET3</name>
<reference evidence="3" key="1">
    <citation type="submission" date="2010-07" db="EMBL/GenBank/DDBJ databases">
        <title>The genome sequence of Gaeumannomyces graminis var. tritici strain R3-111a-1.</title>
        <authorList>
            <consortium name="The Broad Institute Genome Sequencing Platform"/>
            <person name="Ma L.-J."/>
            <person name="Dead R."/>
            <person name="Young S."/>
            <person name="Zeng Q."/>
            <person name="Koehrsen M."/>
            <person name="Alvarado L."/>
            <person name="Berlin A."/>
            <person name="Chapman S.B."/>
            <person name="Chen Z."/>
            <person name="Freedman E."/>
            <person name="Gellesch M."/>
            <person name="Goldberg J."/>
            <person name="Griggs A."/>
            <person name="Gujja S."/>
            <person name="Heilman E.R."/>
            <person name="Heiman D."/>
            <person name="Hepburn T."/>
            <person name="Howarth C."/>
            <person name="Jen D."/>
            <person name="Larson L."/>
            <person name="Mehta T."/>
            <person name="Neiman D."/>
            <person name="Pearson M."/>
            <person name="Roberts A."/>
            <person name="Saif S."/>
            <person name="Shea T."/>
            <person name="Shenoy N."/>
            <person name="Sisk P."/>
            <person name="Stolte C."/>
            <person name="Sykes S."/>
            <person name="Walk T."/>
            <person name="White J."/>
            <person name="Yandava C."/>
            <person name="Haas B."/>
            <person name="Nusbaum C."/>
            <person name="Birren B."/>
        </authorList>
    </citation>
    <scope>NUCLEOTIDE SEQUENCE [LARGE SCALE GENOMIC DNA]</scope>
    <source>
        <strain evidence="3">R3-111a-1</strain>
    </source>
</reference>
<evidence type="ECO:0000313" key="3">
    <source>
        <dbReference type="Proteomes" id="UP000006039"/>
    </source>
</evidence>
<dbReference type="Proteomes" id="UP000006039">
    <property type="component" value="Unassembled WGS sequence"/>
</dbReference>
<organism evidence="1">
    <name type="scientific">Gaeumannomyces tritici (strain R3-111a-1)</name>
    <name type="common">Wheat and barley take-all root rot fungus</name>
    <name type="synonym">Gaeumannomyces graminis var. tritici</name>
    <dbReference type="NCBI Taxonomy" id="644352"/>
    <lineage>
        <taxon>Eukaryota</taxon>
        <taxon>Fungi</taxon>
        <taxon>Dikarya</taxon>
        <taxon>Ascomycota</taxon>
        <taxon>Pezizomycotina</taxon>
        <taxon>Sordariomycetes</taxon>
        <taxon>Sordariomycetidae</taxon>
        <taxon>Magnaporthales</taxon>
        <taxon>Magnaporthaceae</taxon>
        <taxon>Gaeumannomyces</taxon>
    </lineage>
</organism>
<evidence type="ECO:0000313" key="1">
    <source>
        <dbReference type="EMBL" id="EJT69195.1"/>
    </source>
</evidence>
<dbReference type="HOGENOM" id="CLU_634666_0_0_1"/>
<sequence>MAACYSCFTFYCGEEELTLAEDVAHLVAHAAHHAFGVALDHFAEDGAATVHGVARLLTHLPARMGRSTSARARARARLELPALGLADHVAAAVQDVAVGADLHTAQLLGVAFDDLADLLALEDDHAPGVDHGVGEGLEGGRLCHGLELVLGDGLGAADDGATVVPDGARLVHALAHEVPRDALLDAVDHFAVAVNDVAALVDLTSLEDGKVDLISHVFGRLTGLLAGIRRGALGTLGSLAGLDLGLAELLFSFLGRGRLCHGLELVLGDGLGAADDGATVVPDGARLVHALAHEVPRDALLDAVDHFAVAVNDVAALVDLTSLEDGKVDLISHVFGRLTGLLAGIRRGALGTLGSLAGLDLGLAELLFSFLGSILCPLLATFDGVFGLLLSLIGDVPDRTDGGAQLARALFDGESDERAPPEQRVKPHLKIV</sequence>
<dbReference type="RefSeq" id="XP_009229474.1">
    <property type="nucleotide sequence ID" value="XM_009231210.1"/>
</dbReference>
<reference evidence="2" key="4">
    <citation type="journal article" date="2015" name="G3 (Bethesda)">
        <title>Genome sequences of three phytopathogenic species of the Magnaporthaceae family of fungi.</title>
        <authorList>
            <person name="Okagaki L.H."/>
            <person name="Nunes C.C."/>
            <person name="Sailsbery J."/>
            <person name="Clay B."/>
            <person name="Brown D."/>
            <person name="John T."/>
            <person name="Oh Y."/>
            <person name="Young N."/>
            <person name="Fitzgerald M."/>
            <person name="Haas B.J."/>
            <person name="Zeng Q."/>
            <person name="Young S."/>
            <person name="Adiconis X."/>
            <person name="Fan L."/>
            <person name="Levin J.Z."/>
            <person name="Mitchell T.K."/>
            <person name="Okubara P.A."/>
            <person name="Farman M.L."/>
            <person name="Kohn L.M."/>
            <person name="Birren B."/>
            <person name="Ma L.-J."/>
            <person name="Dean R.A."/>
        </authorList>
    </citation>
    <scope>NUCLEOTIDE SEQUENCE</scope>
    <source>
        <strain evidence="2">R3-111a-1</strain>
    </source>
</reference>
<reference evidence="2" key="5">
    <citation type="submission" date="2018-04" db="UniProtKB">
        <authorList>
            <consortium name="EnsemblFungi"/>
        </authorList>
    </citation>
    <scope>IDENTIFICATION</scope>
    <source>
        <strain evidence="2">R3-111a-1</strain>
    </source>
</reference>
<dbReference type="VEuPathDB" id="FungiDB:GGTG_13304"/>
<reference evidence="1" key="3">
    <citation type="submission" date="2010-09" db="EMBL/GenBank/DDBJ databases">
        <title>Annotation of Gaeumannomyces graminis var. tritici R3-111a-1.</title>
        <authorList>
            <consortium name="The Broad Institute Genome Sequencing Platform"/>
            <person name="Ma L.-J."/>
            <person name="Dead R."/>
            <person name="Young S.K."/>
            <person name="Zeng Q."/>
            <person name="Gargeya S."/>
            <person name="Fitzgerald M."/>
            <person name="Haas B."/>
            <person name="Abouelleil A."/>
            <person name="Alvarado L."/>
            <person name="Arachchi H.M."/>
            <person name="Berlin A."/>
            <person name="Brown A."/>
            <person name="Chapman S.B."/>
            <person name="Chen Z."/>
            <person name="Dunbar C."/>
            <person name="Freedman E."/>
            <person name="Gearin G."/>
            <person name="Gellesch M."/>
            <person name="Goldberg J."/>
            <person name="Griggs A."/>
            <person name="Gujja S."/>
            <person name="Heiman D."/>
            <person name="Howarth C."/>
            <person name="Larson L."/>
            <person name="Lui A."/>
            <person name="MacDonald P.J.P."/>
            <person name="Mehta T."/>
            <person name="Montmayeur A."/>
            <person name="Murphy C."/>
            <person name="Neiman D."/>
            <person name="Pearson M."/>
            <person name="Priest M."/>
            <person name="Roberts A."/>
            <person name="Saif S."/>
            <person name="Shea T."/>
            <person name="Shenoy N."/>
            <person name="Sisk P."/>
            <person name="Stolte C."/>
            <person name="Sykes S."/>
            <person name="Yandava C."/>
            <person name="Wortman J."/>
            <person name="Nusbaum C."/>
            <person name="Birren B."/>
        </authorList>
    </citation>
    <scope>NUCLEOTIDE SEQUENCE</scope>
    <source>
        <strain evidence="1">R3-111a-1</strain>
    </source>
</reference>
<protein>
    <submittedName>
        <fullName evidence="1 2">Uncharacterized protein</fullName>
    </submittedName>
</protein>
<evidence type="ECO:0000313" key="2">
    <source>
        <dbReference type="EnsemblFungi" id="EJT69195"/>
    </source>
</evidence>
<dbReference type="GeneID" id="20353762"/>
<dbReference type="EnsemblFungi" id="EJT69195">
    <property type="protein sequence ID" value="EJT69195"/>
    <property type="gene ID" value="GGTG_13304"/>
</dbReference>
<reference evidence="1" key="2">
    <citation type="submission" date="2010-07" db="EMBL/GenBank/DDBJ databases">
        <authorList>
            <consortium name="The Broad Institute Genome Sequencing Platform"/>
            <consortium name="Broad Institute Genome Sequencing Center for Infectious Disease"/>
            <person name="Ma L.-J."/>
            <person name="Dead R."/>
            <person name="Young S."/>
            <person name="Zeng Q."/>
            <person name="Koehrsen M."/>
            <person name="Alvarado L."/>
            <person name="Berlin A."/>
            <person name="Chapman S.B."/>
            <person name="Chen Z."/>
            <person name="Freedman E."/>
            <person name="Gellesch M."/>
            <person name="Goldberg J."/>
            <person name="Griggs A."/>
            <person name="Gujja S."/>
            <person name="Heilman E.R."/>
            <person name="Heiman D."/>
            <person name="Hepburn T."/>
            <person name="Howarth C."/>
            <person name="Jen D."/>
            <person name="Larson L."/>
            <person name="Mehta T."/>
            <person name="Neiman D."/>
            <person name="Pearson M."/>
            <person name="Roberts A."/>
            <person name="Saif S."/>
            <person name="Shea T."/>
            <person name="Shenoy N."/>
            <person name="Sisk P."/>
            <person name="Stolte C."/>
            <person name="Sykes S."/>
            <person name="Walk T."/>
            <person name="White J."/>
            <person name="Yandava C."/>
            <person name="Haas B."/>
            <person name="Nusbaum C."/>
            <person name="Birren B."/>
        </authorList>
    </citation>
    <scope>NUCLEOTIDE SEQUENCE</scope>
    <source>
        <strain evidence="1">R3-111a-1</strain>
    </source>
</reference>
<dbReference type="EMBL" id="GL385405">
    <property type="protein sequence ID" value="EJT69195.1"/>
    <property type="molecule type" value="Genomic_DNA"/>
</dbReference>
<dbReference type="AlphaFoldDB" id="J3PIH6"/>
<keyword evidence="3" id="KW-1185">Reference proteome</keyword>